<protein>
    <submittedName>
        <fullName evidence="1">Uncharacterized protein</fullName>
    </submittedName>
</protein>
<keyword evidence="2" id="KW-1185">Reference proteome</keyword>
<organism evidence="1 2">
    <name type="scientific">Bauhinia variegata</name>
    <name type="common">Purple orchid tree</name>
    <name type="synonym">Phanera variegata</name>
    <dbReference type="NCBI Taxonomy" id="167791"/>
    <lineage>
        <taxon>Eukaryota</taxon>
        <taxon>Viridiplantae</taxon>
        <taxon>Streptophyta</taxon>
        <taxon>Embryophyta</taxon>
        <taxon>Tracheophyta</taxon>
        <taxon>Spermatophyta</taxon>
        <taxon>Magnoliopsida</taxon>
        <taxon>eudicotyledons</taxon>
        <taxon>Gunneridae</taxon>
        <taxon>Pentapetalae</taxon>
        <taxon>rosids</taxon>
        <taxon>fabids</taxon>
        <taxon>Fabales</taxon>
        <taxon>Fabaceae</taxon>
        <taxon>Cercidoideae</taxon>
        <taxon>Cercideae</taxon>
        <taxon>Bauhiniinae</taxon>
        <taxon>Bauhinia</taxon>
    </lineage>
</organism>
<gene>
    <name evidence="1" type="ORF">L6164_019548</name>
</gene>
<dbReference type="Proteomes" id="UP000828941">
    <property type="component" value="Chromosome 8"/>
</dbReference>
<accession>A0ACB9MSY9</accession>
<proteinExistence type="predicted"/>
<name>A0ACB9MSY9_BAUVA</name>
<reference evidence="1 2" key="1">
    <citation type="journal article" date="2022" name="DNA Res.">
        <title>Chromosomal-level genome assembly of the orchid tree Bauhinia variegata (Leguminosae; Cercidoideae) supports the allotetraploid origin hypothesis of Bauhinia.</title>
        <authorList>
            <person name="Zhong Y."/>
            <person name="Chen Y."/>
            <person name="Zheng D."/>
            <person name="Pang J."/>
            <person name="Liu Y."/>
            <person name="Luo S."/>
            <person name="Meng S."/>
            <person name="Qian L."/>
            <person name="Wei D."/>
            <person name="Dai S."/>
            <person name="Zhou R."/>
        </authorList>
    </citation>
    <scope>NUCLEOTIDE SEQUENCE [LARGE SCALE GENOMIC DNA]</scope>
    <source>
        <strain evidence="1">BV-YZ2020</strain>
    </source>
</reference>
<evidence type="ECO:0000313" key="2">
    <source>
        <dbReference type="Proteomes" id="UP000828941"/>
    </source>
</evidence>
<dbReference type="EMBL" id="CM039433">
    <property type="protein sequence ID" value="KAI4327045.1"/>
    <property type="molecule type" value="Genomic_DNA"/>
</dbReference>
<evidence type="ECO:0000313" key="1">
    <source>
        <dbReference type="EMBL" id="KAI4327045.1"/>
    </source>
</evidence>
<sequence length="556" mass="62773">MKMNKKPCSTCQVSRGTHFVDINEALPEEDEERMIKMEVQHEKHLRRPYAKVGELKRSNASFSRQVSLETGFSVLNRDSSNAKDERKSLPRSGRSFGGFDSSNRIGFEGRKGDFSIFKTKSSLNKQNSLVPSKNERGNLECQKSDASAAYDESVDESVPAGRYFAALRGPELDRVKDSEDILLPKDEKWPFLLRFPIGCFGICLGLSSQAVLWHALATSHATRFLHIAPYINFGLWLLAIAVLLSVSFTYILKCIFYLEAVKREYFHPVRVNFFFAPWVVCMFLAIGAPPKLAPQTLHPAIFCTLMAPYFFLELKIYGQWLSGGKRRLCKVANPSSHLSVVGNFVGAILASKVGWNEAAKFLWAVGFAHYLVVFVTLYQRLPTSEVLPKELHPVYSMFIAAPSAASLAWQNIYGEFDGLSRTCYFIALFLYVSLVVRINFFTGFRFSVAWWSYTFPMTTASMAAIKYAEQVPSVVSKGLALGLSFISSTMVSVLFVLTLLHAFVWRTLFPNDLAIAITKRRHGKEKKALKKAYDIKRWTRKALTKNHSVNKDSVQE</sequence>
<comment type="caution">
    <text evidence="1">The sequence shown here is derived from an EMBL/GenBank/DDBJ whole genome shotgun (WGS) entry which is preliminary data.</text>
</comment>